<dbReference type="EMBL" id="KE148151">
    <property type="protein sequence ID" value="EPE07322.1"/>
    <property type="molecule type" value="Genomic_DNA"/>
</dbReference>
<keyword evidence="2" id="KW-1185">Reference proteome</keyword>
<evidence type="ECO:0000313" key="2">
    <source>
        <dbReference type="Proteomes" id="UP000016923"/>
    </source>
</evidence>
<dbReference type="AlphaFoldDB" id="S3C3G9"/>
<sequence>MQMPFSPMPPCARPCPSSPSPMLLCSFLDRPPDSPRSPLCKAHSDGAIEKQEALASPAHALLSPDLRSSNVLQRNWLWEDCDMQPLRTSLCRRYRGCLAPRGCTASDLRLDDYADASKSVSISPSLTRMARMKWQDDGNGKKERP</sequence>
<gene>
    <name evidence="1" type="ORF">F503_07973</name>
</gene>
<protein>
    <submittedName>
        <fullName evidence="1">Uncharacterized protein</fullName>
    </submittedName>
</protein>
<dbReference type="VEuPathDB" id="FungiDB:F503_07973"/>
<dbReference type="Proteomes" id="UP000016923">
    <property type="component" value="Unassembled WGS sequence"/>
</dbReference>
<dbReference type="HOGENOM" id="CLU_1787379_0_0_1"/>
<accession>S3C3G9</accession>
<organism evidence="1 2">
    <name type="scientific">Ophiostoma piceae (strain UAMH 11346)</name>
    <name type="common">Sap stain fungus</name>
    <dbReference type="NCBI Taxonomy" id="1262450"/>
    <lineage>
        <taxon>Eukaryota</taxon>
        <taxon>Fungi</taxon>
        <taxon>Dikarya</taxon>
        <taxon>Ascomycota</taxon>
        <taxon>Pezizomycotina</taxon>
        <taxon>Sordariomycetes</taxon>
        <taxon>Sordariomycetidae</taxon>
        <taxon>Ophiostomatales</taxon>
        <taxon>Ophiostomataceae</taxon>
        <taxon>Ophiostoma</taxon>
    </lineage>
</organism>
<proteinExistence type="predicted"/>
<name>S3C3G9_OPHP1</name>
<evidence type="ECO:0000313" key="1">
    <source>
        <dbReference type="EMBL" id="EPE07322.1"/>
    </source>
</evidence>
<reference evidence="1 2" key="1">
    <citation type="journal article" date="2013" name="BMC Genomics">
        <title>The genome and transcriptome of the pine saprophyte Ophiostoma piceae, and a comparison with the bark beetle-associated pine pathogen Grosmannia clavigera.</title>
        <authorList>
            <person name="Haridas S."/>
            <person name="Wang Y."/>
            <person name="Lim L."/>
            <person name="Massoumi Alamouti S."/>
            <person name="Jackman S."/>
            <person name="Docking R."/>
            <person name="Robertson G."/>
            <person name="Birol I."/>
            <person name="Bohlmann J."/>
            <person name="Breuil C."/>
        </authorList>
    </citation>
    <scope>NUCLEOTIDE SEQUENCE [LARGE SCALE GENOMIC DNA]</scope>
    <source>
        <strain evidence="1 2">UAMH 11346</strain>
    </source>
</reference>